<feature type="region of interest" description="Disordered" evidence="1">
    <location>
        <begin position="1"/>
        <end position="761"/>
    </location>
</feature>
<dbReference type="EMBL" id="MCFA01000005">
    <property type="protein sequence ID" value="ORY18677.1"/>
    <property type="molecule type" value="Genomic_DNA"/>
</dbReference>
<feature type="compositionally biased region" description="Basic and acidic residues" evidence="1">
    <location>
        <begin position="503"/>
        <end position="519"/>
    </location>
</feature>
<dbReference type="Proteomes" id="UP000193144">
    <property type="component" value="Unassembled WGS sequence"/>
</dbReference>
<dbReference type="InterPro" id="IPR013951">
    <property type="entry name" value="Rxt3"/>
</dbReference>
<feature type="compositionally biased region" description="Polar residues" evidence="1">
    <location>
        <begin position="627"/>
        <end position="642"/>
    </location>
</feature>
<proteinExistence type="predicted"/>
<name>A0A1Y2A8P3_9PLEO</name>
<feature type="compositionally biased region" description="Low complexity" evidence="1">
    <location>
        <begin position="20"/>
        <end position="38"/>
    </location>
</feature>
<reference evidence="2 3" key="1">
    <citation type="submission" date="2016-07" db="EMBL/GenBank/DDBJ databases">
        <title>Pervasive Adenine N6-methylation of Active Genes in Fungi.</title>
        <authorList>
            <consortium name="DOE Joint Genome Institute"/>
            <person name="Mondo S.J."/>
            <person name="Dannebaum R.O."/>
            <person name="Kuo R.C."/>
            <person name="Labutti K."/>
            <person name="Haridas S."/>
            <person name="Kuo A."/>
            <person name="Salamov A."/>
            <person name="Ahrendt S.R."/>
            <person name="Lipzen A."/>
            <person name="Sullivan W."/>
            <person name="Andreopoulos W.B."/>
            <person name="Clum A."/>
            <person name="Lindquist E."/>
            <person name="Daum C."/>
            <person name="Ramamoorthy G.K."/>
            <person name="Gryganskyi A."/>
            <person name="Culley D."/>
            <person name="Magnuson J.K."/>
            <person name="James T.Y."/>
            <person name="O'Malley M.A."/>
            <person name="Stajich J.E."/>
            <person name="Spatafora J.W."/>
            <person name="Visel A."/>
            <person name="Grigoriev I.V."/>
        </authorList>
    </citation>
    <scope>NUCLEOTIDE SEQUENCE [LARGE SCALE GENOMIC DNA]</scope>
    <source>
        <strain evidence="2 3">CBS 115471</strain>
    </source>
</reference>
<feature type="compositionally biased region" description="Low complexity" evidence="1">
    <location>
        <begin position="592"/>
        <end position="603"/>
    </location>
</feature>
<feature type="compositionally biased region" description="Polar residues" evidence="1">
    <location>
        <begin position="299"/>
        <end position="310"/>
    </location>
</feature>
<feature type="compositionally biased region" description="Pro residues" evidence="1">
    <location>
        <begin position="357"/>
        <end position="367"/>
    </location>
</feature>
<feature type="compositionally biased region" description="Pro residues" evidence="1">
    <location>
        <begin position="39"/>
        <end position="51"/>
    </location>
</feature>
<feature type="compositionally biased region" description="Basic residues" evidence="1">
    <location>
        <begin position="695"/>
        <end position="722"/>
    </location>
</feature>
<dbReference type="AlphaFoldDB" id="A0A1Y2A8P3"/>
<dbReference type="InterPro" id="IPR036609">
    <property type="entry name" value="LCCL_sf"/>
</dbReference>
<feature type="compositionally biased region" description="Polar residues" evidence="1">
    <location>
        <begin position="318"/>
        <end position="335"/>
    </location>
</feature>
<feature type="compositionally biased region" description="Low complexity" evidence="1">
    <location>
        <begin position="157"/>
        <end position="170"/>
    </location>
</feature>
<dbReference type="STRING" id="1231657.A0A1Y2A8P3"/>
<dbReference type="Pfam" id="PF08642">
    <property type="entry name" value="Rxt3"/>
    <property type="match status" value="1"/>
</dbReference>
<feature type="compositionally biased region" description="Polar residues" evidence="1">
    <location>
        <begin position="748"/>
        <end position="761"/>
    </location>
</feature>
<evidence type="ECO:0000256" key="1">
    <source>
        <dbReference type="SAM" id="MobiDB-lite"/>
    </source>
</evidence>
<evidence type="ECO:0000313" key="3">
    <source>
        <dbReference type="Proteomes" id="UP000193144"/>
    </source>
</evidence>
<gene>
    <name evidence="2" type="ORF">BCR34DRAFT_595914</name>
</gene>
<dbReference type="OrthoDB" id="3596986at2759"/>
<dbReference type="Gene3D" id="2.170.130.20">
    <property type="entry name" value="LCCL-like domain"/>
    <property type="match status" value="1"/>
</dbReference>
<feature type="compositionally biased region" description="Basic and acidic residues" evidence="1">
    <location>
        <begin position="392"/>
        <end position="404"/>
    </location>
</feature>
<feature type="compositionally biased region" description="Low complexity" evidence="1">
    <location>
        <begin position="258"/>
        <end position="267"/>
    </location>
</feature>
<feature type="compositionally biased region" description="Low complexity" evidence="1">
    <location>
        <begin position="210"/>
        <end position="238"/>
    </location>
</feature>
<feature type="compositionally biased region" description="Basic and acidic residues" evidence="1">
    <location>
        <begin position="464"/>
        <end position="477"/>
    </location>
</feature>
<dbReference type="SUPFAM" id="SSF69848">
    <property type="entry name" value="LCCL domain"/>
    <property type="match status" value="1"/>
</dbReference>
<keyword evidence="3" id="KW-1185">Reference proteome</keyword>
<accession>A0A1Y2A8P3</accession>
<evidence type="ECO:0000313" key="2">
    <source>
        <dbReference type="EMBL" id="ORY18677.1"/>
    </source>
</evidence>
<feature type="compositionally biased region" description="Pro residues" evidence="1">
    <location>
        <begin position="1"/>
        <end position="12"/>
    </location>
</feature>
<comment type="caution">
    <text evidence="2">The sequence shown here is derived from an EMBL/GenBank/DDBJ whole genome shotgun (WGS) entry which is preliminary data.</text>
</comment>
<feature type="compositionally biased region" description="Basic and acidic residues" evidence="1">
    <location>
        <begin position="531"/>
        <end position="541"/>
    </location>
</feature>
<organism evidence="2 3">
    <name type="scientific">Clohesyomyces aquaticus</name>
    <dbReference type="NCBI Taxonomy" id="1231657"/>
    <lineage>
        <taxon>Eukaryota</taxon>
        <taxon>Fungi</taxon>
        <taxon>Dikarya</taxon>
        <taxon>Ascomycota</taxon>
        <taxon>Pezizomycotina</taxon>
        <taxon>Dothideomycetes</taxon>
        <taxon>Pleosporomycetidae</taxon>
        <taxon>Pleosporales</taxon>
        <taxon>Lindgomycetaceae</taxon>
        <taxon>Clohesyomyces</taxon>
    </lineage>
</organism>
<protein>
    <submittedName>
        <fullName evidence="2">Histone deacetylation protein Rxt3-domain-containing protein</fullName>
    </submittedName>
</protein>
<sequence length="1008" mass="109327">MDSRPPQHPFSRPPDRPLIHNPNHQPSPQPSQSHSYSSYPPPASHPQPPVHVPFTADPYTASRRDPFFPTAAHQHARRSSYGLPGGDVLPPGQGERHGGWNNSAGLQHASHHHAQSGPPPPPSMSSSHNPPGPSPYGYDAPRRSSQGGASPPNPYGATAAALIRATANATSISSPAAAQPRPPNTASASPFASSYGGGRELPGLGAAHRAGGSMSISSLIGGGDSASNQQTQTQTSPTSGPPNAPQSNNHTMQPPSPRRGVPSGSRSDFQSYRLQPSPDRHMFGRTNPRHSEGHGYSAGSPTRPSFSNHGSPEFGRQQLPQTSQPYKPMVFQSTRPFPPSPTDAQGRDQRQSSTGVPPRPNSQPTGPPGTSAPDTGALYDALGGRRAPYQPPEERRRTLGESHHTRPNTAEILGGISQAGAEQDRPVTVQPVSHSAFSPPRDPRGISTPGQVPRNLWRQAGSEDAPRETTEIRREEQAVPYQGYSYRPSQQGPAPYRPQAGEDMVRGRSLDHLSHRVVEQYHAPPTSDPQTNERQKAEHLSRSLSSGGLGYSGRSMYDQPRRPGEEPQLSKSFLALGGPEANRRTGRASPLPQAVQGAQAQPVSIGKDPSIKSEFGRMFSGLGSGLGTNTPSRQSPMPQNGPDNMPPGTDLNDLRLQRVSSQTGRKPKRVKDEEGLLESESADGRGTPSFSGARGAKRNKYTHPMHHHHHHGHGHHHHHHHHKPDDEINPPAPQPSTSTPFNPRFANVPQNSAHSTVAQTPTKIHDVQSVLDDATKYPRAHLGSYVYEATPVLPEPNSALDDQFSFASKPKPLSQLKFSRNSINCTIDVRVPRYYLKPRQRQQIVLQHHLWGASIYRDDSDVIAAAIHSGWIRGEWDDTVDVNMLDPRITAPTDPSDAEETLEKLPAAPVTPPAEMEAHIRVLILPRIEKYMGTVEYGIASRKSTNHDGLSFMIHSIRWVEEGYGSRGQERNAAAMKRRLDSARTLLSLMNGGDDSMHHVNGTARLHA</sequence>